<keyword evidence="5" id="KW-0547">Nucleotide-binding</keyword>
<evidence type="ECO:0000259" key="10">
    <source>
        <dbReference type="PROSITE" id="PS50109"/>
    </source>
</evidence>
<dbReference type="GO" id="GO:0005524">
    <property type="term" value="F:ATP binding"/>
    <property type="evidence" value="ECO:0007669"/>
    <property type="project" value="UniProtKB-KW"/>
</dbReference>
<dbReference type="InterPro" id="IPR003594">
    <property type="entry name" value="HATPase_dom"/>
</dbReference>
<keyword evidence="7" id="KW-0067">ATP-binding</keyword>
<dbReference type="Gene3D" id="3.30.565.10">
    <property type="entry name" value="Histidine kinase-like ATPase, C-terminal domain"/>
    <property type="match status" value="1"/>
</dbReference>
<evidence type="ECO:0000256" key="8">
    <source>
        <dbReference type="ARBA" id="ARBA00023012"/>
    </source>
</evidence>
<organism evidence="12 13">
    <name type="scientific">Nocardioides ginsengisegetis</name>
    <dbReference type="NCBI Taxonomy" id="661491"/>
    <lineage>
        <taxon>Bacteria</taxon>
        <taxon>Bacillati</taxon>
        <taxon>Actinomycetota</taxon>
        <taxon>Actinomycetes</taxon>
        <taxon>Propionibacteriales</taxon>
        <taxon>Nocardioidaceae</taxon>
        <taxon>Nocardioides</taxon>
    </lineage>
</organism>
<proteinExistence type="predicted"/>
<feature type="domain" description="Histidine kinase" evidence="10">
    <location>
        <begin position="478"/>
        <end position="669"/>
    </location>
</feature>
<feature type="transmembrane region" description="Helical" evidence="9">
    <location>
        <begin position="228"/>
        <end position="248"/>
    </location>
</feature>
<feature type="domain" description="PAS" evidence="11">
    <location>
        <begin position="324"/>
        <end position="396"/>
    </location>
</feature>
<keyword evidence="9" id="KW-0812">Transmembrane</keyword>
<dbReference type="InterPro" id="IPR000014">
    <property type="entry name" value="PAS"/>
</dbReference>
<comment type="caution">
    <text evidence="12">The sequence shown here is derived from an EMBL/GenBank/DDBJ whole genome shotgun (WGS) entry which is preliminary data.</text>
</comment>
<evidence type="ECO:0000256" key="5">
    <source>
        <dbReference type="ARBA" id="ARBA00022741"/>
    </source>
</evidence>
<dbReference type="AlphaFoldDB" id="A0A7W3IZ17"/>
<protein>
    <recommendedName>
        <fullName evidence="2">histidine kinase</fullName>
        <ecNumber evidence="2">2.7.13.3</ecNumber>
    </recommendedName>
</protein>
<evidence type="ECO:0000256" key="9">
    <source>
        <dbReference type="SAM" id="Phobius"/>
    </source>
</evidence>
<dbReference type="InterPro" id="IPR035965">
    <property type="entry name" value="PAS-like_dom_sf"/>
</dbReference>
<evidence type="ECO:0000256" key="1">
    <source>
        <dbReference type="ARBA" id="ARBA00000085"/>
    </source>
</evidence>
<evidence type="ECO:0000259" key="11">
    <source>
        <dbReference type="PROSITE" id="PS50112"/>
    </source>
</evidence>
<dbReference type="PANTHER" id="PTHR24421">
    <property type="entry name" value="NITRATE/NITRITE SENSOR PROTEIN NARX-RELATED"/>
    <property type="match status" value="1"/>
</dbReference>
<feature type="transmembrane region" description="Helical" evidence="9">
    <location>
        <begin position="39"/>
        <end position="57"/>
    </location>
</feature>
<reference evidence="12 13" key="1">
    <citation type="submission" date="2020-07" db="EMBL/GenBank/DDBJ databases">
        <title>Sequencing the genomes of 1000 actinobacteria strains.</title>
        <authorList>
            <person name="Klenk H.-P."/>
        </authorList>
    </citation>
    <scope>NUCLEOTIDE SEQUENCE [LARGE SCALE GENOMIC DNA]</scope>
    <source>
        <strain evidence="12 13">DSM 21349</strain>
    </source>
</reference>
<evidence type="ECO:0000313" key="12">
    <source>
        <dbReference type="EMBL" id="MBA8803320.1"/>
    </source>
</evidence>
<sequence>MRVAVRGCQLVLLVLVAAFAVTTVPGVRGDGFDTALDGWLQGSAYVACAVVALLRPVRSVVARPLWVLVATALVLRALGFVLYLGYVRTLTPAPYPSVADLAWLAMSVVLLAALAVRARSLAPRVSTTLVLDAVLGALTVAAVSIALLYDTLEHLTRAGTPGDVVATNLAYPAVDVALLIVVTGLLMASQWHPPTSDLVLAVGVVGFAVGDTAFLYQLAAGTYHPGSWLAATSLAATAAIALAGWSGLDREPEPVELAPPGIGIPVLFALVCVAMFLAASLGHLPLGSTLLTAAALVVAIARGALTLLEDRAVAGRVLRNTNEELVRFQALVEASGDFIAIAAPTGAVLYVNPAGRRMVGLPPDVDVATTTIEDYLTEEGQQLSARVEVPAVLERGHWEGQSTLRNRNGGPPVPVAISSFLMYRPDGGGPFALATVQRDITERLESERAVQELADQRQDLLGRLVQAQEDERASIAADVHDDSVQALAAVDLRLGLIRRKLVEAAPELLESVDKTLETVQVATGRLRHLLFDLELPALELGVGTALEDAASYVFEDSDIEWEISGPRDLGLAPAARVTAYRIAKEALINARRHAQARHVTITLERDDTGATVTVEDDGRGVDTSQLVDRPGHLGLSSMYDRATIAGGRLEIDSRPGEGTRVSLWLPMGSGG</sequence>
<feature type="transmembrane region" description="Helical" evidence="9">
    <location>
        <begin position="169"/>
        <end position="186"/>
    </location>
</feature>
<evidence type="ECO:0000256" key="2">
    <source>
        <dbReference type="ARBA" id="ARBA00012438"/>
    </source>
</evidence>
<keyword evidence="9" id="KW-1133">Transmembrane helix</keyword>
<keyword evidence="8" id="KW-0902">Two-component regulatory system</keyword>
<dbReference type="Gene3D" id="3.30.450.20">
    <property type="entry name" value="PAS domain"/>
    <property type="match status" value="1"/>
</dbReference>
<dbReference type="Pfam" id="PF07730">
    <property type="entry name" value="HisKA_3"/>
    <property type="match status" value="1"/>
</dbReference>
<evidence type="ECO:0000256" key="6">
    <source>
        <dbReference type="ARBA" id="ARBA00022777"/>
    </source>
</evidence>
<evidence type="ECO:0000256" key="4">
    <source>
        <dbReference type="ARBA" id="ARBA00022679"/>
    </source>
</evidence>
<dbReference type="GO" id="GO:0006355">
    <property type="term" value="P:regulation of DNA-templated transcription"/>
    <property type="evidence" value="ECO:0007669"/>
    <property type="project" value="InterPro"/>
</dbReference>
<keyword evidence="3" id="KW-0597">Phosphoprotein</keyword>
<dbReference type="InterPro" id="IPR036890">
    <property type="entry name" value="HATPase_C_sf"/>
</dbReference>
<dbReference type="EMBL" id="JACGXA010000001">
    <property type="protein sequence ID" value="MBA8803320.1"/>
    <property type="molecule type" value="Genomic_DNA"/>
</dbReference>
<dbReference type="EC" id="2.7.13.3" evidence="2"/>
<dbReference type="RefSeq" id="WP_182538250.1">
    <property type="nucleotide sequence ID" value="NZ_JACGXA010000001.1"/>
</dbReference>
<keyword evidence="6" id="KW-0418">Kinase</keyword>
<dbReference type="GO" id="GO:0046983">
    <property type="term" value="F:protein dimerization activity"/>
    <property type="evidence" value="ECO:0007669"/>
    <property type="project" value="InterPro"/>
</dbReference>
<dbReference type="SUPFAM" id="SSF55874">
    <property type="entry name" value="ATPase domain of HSP90 chaperone/DNA topoisomerase II/histidine kinase"/>
    <property type="match status" value="1"/>
</dbReference>
<name>A0A7W3IZ17_9ACTN</name>
<dbReference type="GO" id="GO:0016020">
    <property type="term" value="C:membrane"/>
    <property type="evidence" value="ECO:0007669"/>
    <property type="project" value="InterPro"/>
</dbReference>
<gene>
    <name evidence="12" type="ORF">FB382_001611</name>
</gene>
<dbReference type="SUPFAM" id="SSF55785">
    <property type="entry name" value="PYP-like sensor domain (PAS domain)"/>
    <property type="match status" value="1"/>
</dbReference>
<dbReference type="PROSITE" id="PS50112">
    <property type="entry name" value="PAS"/>
    <property type="match status" value="1"/>
</dbReference>
<dbReference type="Pfam" id="PF00989">
    <property type="entry name" value="PAS"/>
    <property type="match status" value="1"/>
</dbReference>
<keyword evidence="9" id="KW-0472">Membrane</keyword>
<dbReference type="InterPro" id="IPR011712">
    <property type="entry name" value="Sig_transdc_His_kin_sub3_dim/P"/>
</dbReference>
<keyword evidence="13" id="KW-1185">Reference proteome</keyword>
<feature type="transmembrane region" description="Helical" evidence="9">
    <location>
        <begin position="64"/>
        <end position="86"/>
    </location>
</feature>
<dbReference type="SMART" id="SM00387">
    <property type="entry name" value="HATPase_c"/>
    <property type="match status" value="1"/>
</dbReference>
<dbReference type="Proteomes" id="UP000580910">
    <property type="component" value="Unassembled WGS sequence"/>
</dbReference>
<dbReference type="CDD" id="cd16917">
    <property type="entry name" value="HATPase_UhpB-NarQ-NarX-like"/>
    <property type="match status" value="1"/>
</dbReference>
<dbReference type="Pfam" id="PF02518">
    <property type="entry name" value="HATPase_c"/>
    <property type="match status" value="1"/>
</dbReference>
<feature type="transmembrane region" description="Helical" evidence="9">
    <location>
        <begin position="260"/>
        <end position="284"/>
    </location>
</feature>
<dbReference type="InterPro" id="IPR050482">
    <property type="entry name" value="Sensor_HK_TwoCompSys"/>
</dbReference>
<evidence type="ECO:0000256" key="3">
    <source>
        <dbReference type="ARBA" id="ARBA00022553"/>
    </source>
</evidence>
<dbReference type="InterPro" id="IPR005467">
    <property type="entry name" value="His_kinase_dom"/>
</dbReference>
<dbReference type="InterPro" id="IPR013767">
    <property type="entry name" value="PAS_fold"/>
</dbReference>
<keyword evidence="4" id="KW-0808">Transferase</keyword>
<dbReference type="NCBIfam" id="TIGR00229">
    <property type="entry name" value="sensory_box"/>
    <property type="match status" value="1"/>
</dbReference>
<feature type="transmembrane region" description="Helical" evidence="9">
    <location>
        <begin position="98"/>
        <end position="116"/>
    </location>
</feature>
<feature type="transmembrane region" description="Helical" evidence="9">
    <location>
        <begin position="198"/>
        <end position="216"/>
    </location>
</feature>
<dbReference type="PROSITE" id="PS50109">
    <property type="entry name" value="HIS_KIN"/>
    <property type="match status" value="1"/>
</dbReference>
<evidence type="ECO:0000313" key="13">
    <source>
        <dbReference type="Proteomes" id="UP000580910"/>
    </source>
</evidence>
<evidence type="ECO:0000256" key="7">
    <source>
        <dbReference type="ARBA" id="ARBA00022840"/>
    </source>
</evidence>
<accession>A0A7W3IZ17</accession>
<feature type="transmembrane region" description="Helical" evidence="9">
    <location>
        <begin position="290"/>
        <end position="308"/>
    </location>
</feature>
<dbReference type="CDD" id="cd00130">
    <property type="entry name" value="PAS"/>
    <property type="match status" value="1"/>
</dbReference>
<dbReference type="PANTHER" id="PTHR24421:SF10">
    <property type="entry name" value="NITRATE_NITRITE SENSOR PROTEIN NARQ"/>
    <property type="match status" value="1"/>
</dbReference>
<feature type="transmembrane region" description="Helical" evidence="9">
    <location>
        <begin position="128"/>
        <end position="149"/>
    </location>
</feature>
<dbReference type="SMART" id="SM00091">
    <property type="entry name" value="PAS"/>
    <property type="match status" value="1"/>
</dbReference>
<comment type="catalytic activity">
    <reaction evidence="1">
        <text>ATP + protein L-histidine = ADP + protein N-phospho-L-histidine.</text>
        <dbReference type="EC" id="2.7.13.3"/>
    </reaction>
</comment>
<dbReference type="Gene3D" id="1.20.5.1930">
    <property type="match status" value="1"/>
</dbReference>
<dbReference type="GO" id="GO:0000155">
    <property type="term" value="F:phosphorelay sensor kinase activity"/>
    <property type="evidence" value="ECO:0007669"/>
    <property type="project" value="InterPro"/>
</dbReference>